<feature type="compositionally biased region" description="Polar residues" evidence="1">
    <location>
        <begin position="83"/>
        <end position="92"/>
    </location>
</feature>
<evidence type="ECO:0000256" key="2">
    <source>
        <dbReference type="SAM" id="Phobius"/>
    </source>
</evidence>
<keyword evidence="2" id="KW-0472">Membrane</keyword>
<keyword evidence="2" id="KW-0812">Transmembrane</keyword>
<evidence type="ECO:0000313" key="4">
    <source>
        <dbReference type="Proteomes" id="UP000571857"/>
    </source>
</evidence>
<comment type="caution">
    <text evidence="3">The sequence shown here is derived from an EMBL/GenBank/DDBJ whole genome shotgun (WGS) entry which is preliminary data.</text>
</comment>
<organism evidence="3 4">
    <name type="scientific">Enterococcus gallinarum</name>
    <dbReference type="NCBI Taxonomy" id="1353"/>
    <lineage>
        <taxon>Bacteria</taxon>
        <taxon>Bacillati</taxon>
        <taxon>Bacillota</taxon>
        <taxon>Bacilli</taxon>
        <taxon>Lactobacillales</taxon>
        <taxon>Enterococcaceae</taxon>
        <taxon>Enterococcus</taxon>
    </lineage>
</organism>
<name>A0ABD4HMS6_ENTGA</name>
<feature type="transmembrane region" description="Helical" evidence="2">
    <location>
        <begin position="286"/>
        <end position="307"/>
    </location>
</feature>
<sequence>MKIRSRSKERFKLPAAARFKGEQRLLKIRAGTIAKFNERVGFGYTTRKKPSNGSNEKIWKGNKGSASRKNGVNSALLFESEDGTSLNETTVRGNDRFSTDPSSQAKPKDIENAHWQSSSKKQTSSRSAEENRLRESFKRKKKQREGTAKSGAFSSNSVISSALKAAGTKQLFEQSFNVLDQEEDAEGVQHFKENVSHSKQVFKGTKKATGFVTKNQKFSESVTVGKLESLRFGGDKQAGKAAAAAVRNTRRTANQQASASVGVKIHQAITQATSKVVASFTASNPIGWIIAGGALVLLVFFGLLFFFNSQSSASTNDGVFYVKHWDGNDAYHSSLLAQRYGITAEQIDGFIANEGYSVDSRATGEEFLRLQALSGIDVRMLVAFAQWESSYGTAGVALQFPKANIFGYGAFDNDPNQGASWDNSRAVTDFRSTQIDSYNNRTLAIMDARASAFHNNTLKPGEFVYWTALDAGKPRAETAEKLDKWIDDHGGTPEPPGGYGPVNGGGGGGAGLAVLDQKIGTVISGDYGGLTGECYAVSAYYAHSINPSIILRGGVKASDIGIDYPWTSWGWTVIKNPGYQQIRAGDIINYQTGGNLGPWSASSLYGHTGVVGKVLGNNQYLLYDQNPGPLKTWTVTFYPGSVASVVRPPTK</sequence>
<gene>
    <name evidence="3" type="ORF">HWH42_09395</name>
</gene>
<feature type="region of interest" description="Disordered" evidence="1">
    <location>
        <begin position="43"/>
        <end position="70"/>
    </location>
</feature>
<evidence type="ECO:0000256" key="1">
    <source>
        <dbReference type="SAM" id="MobiDB-lite"/>
    </source>
</evidence>
<feature type="region of interest" description="Disordered" evidence="1">
    <location>
        <begin position="83"/>
        <end position="152"/>
    </location>
</feature>
<dbReference type="Gene3D" id="3.90.1720.60">
    <property type="match status" value="1"/>
</dbReference>
<reference evidence="3 4" key="1">
    <citation type="submission" date="2020-06" db="EMBL/GenBank/DDBJ databases">
        <title>Crossreactivity between MHC class I-restricted antigens from cancer cells and an enterococcal bacteriophage.</title>
        <authorList>
            <person name="Fluckiger A."/>
            <person name="Daillere R."/>
            <person name="Sassi M."/>
            <person name="Cattoir V."/>
            <person name="Kroemer G."/>
            <person name="Zitvogel L."/>
        </authorList>
    </citation>
    <scope>NUCLEOTIDE SEQUENCE [LARGE SCALE GENOMIC DNA]</scope>
    <source>
        <strain evidence="3 4">EG4</strain>
    </source>
</reference>
<dbReference type="Proteomes" id="UP000571857">
    <property type="component" value="Unassembled WGS sequence"/>
</dbReference>
<dbReference type="AlphaFoldDB" id="A0ABD4HMS6"/>
<dbReference type="EMBL" id="JABXJK010000048">
    <property type="protein sequence ID" value="MBA0972792.1"/>
    <property type="molecule type" value="Genomic_DNA"/>
</dbReference>
<feature type="compositionally biased region" description="Low complexity" evidence="1">
    <location>
        <begin position="116"/>
        <end position="126"/>
    </location>
</feature>
<evidence type="ECO:0000313" key="3">
    <source>
        <dbReference type="EMBL" id="MBA0972792.1"/>
    </source>
</evidence>
<feature type="compositionally biased region" description="Basic and acidic residues" evidence="1">
    <location>
        <begin position="127"/>
        <end position="136"/>
    </location>
</feature>
<protein>
    <submittedName>
        <fullName evidence="3">CHAP domain-containing protein</fullName>
    </submittedName>
</protein>
<keyword evidence="2" id="KW-1133">Transmembrane helix</keyword>
<proteinExistence type="predicted"/>
<accession>A0ABD4HMS6</accession>
<dbReference type="RefSeq" id="WP_138372325.1">
    <property type="nucleotide sequence ID" value="NZ_CAJSZC010000008.1"/>
</dbReference>